<dbReference type="AlphaFoldDB" id="A0ABD0NUB4"/>
<reference evidence="3 4" key="1">
    <citation type="submission" date="2024-05" db="EMBL/GenBank/DDBJ databases">
        <title>Genome sequencing and assembly of Indian major carp, Cirrhinus mrigala (Hamilton, 1822).</title>
        <authorList>
            <person name="Mohindra V."/>
            <person name="Chowdhury L.M."/>
            <person name="Lal K."/>
            <person name="Jena J.K."/>
        </authorList>
    </citation>
    <scope>NUCLEOTIDE SEQUENCE [LARGE SCALE GENOMIC DNA]</scope>
    <source>
        <strain evidence="3">CM1030</strain>
        <tissue evidence="3">Blood</tissue>
    </source>
</reference>
<evidence type="ECO:0000313" key="4">
    <source>
        <dbReference type="Proteomes" id="UP001529510"/>
    </source>
</evidence>
<accession>A0ABD0NUB4</accession>
<feature type="non-terminal residue" evidence="3">
    <location>
        <position position="87"/>
    </location>
</feature>
<proteinExistence type="predicted"/>
<dbReference type="PANTHER" id="PTHR47027">
    <property type="entry name" value="REVERSE TRANSCRIPTASE DOMAIN-CONTAINING PROTEIN"/>
    <property type="match status" value="1"/>
</dbReference>
<dbReference type="InterPro" id="IPR000477">
    <property type="entry name" value="RT_dom"/>
</dbReference>
<keyword evidence="4" id="KW-1185">Reference proteome</keyword>
<organism evidence="3 4">
    <name type="scientific">Cirrhinus mrigala</name>
    <name type="common">Mrigala</name>
    <dbReference type="NCBI Taxonomy" id="683832"/>
    <lineage>
        <taxon>Eukaryota</taxon>
        <taxon>Metazoa</taxon>
        <taxon>Chordata</taxon>
        <taxon>Craniata</taxon>
        <taxon>Vertebrata</taxon>
        <taxon>Euteleostomi</taxon>
        <taxon>Actinopterygii</taxon>
        <taxon>Neopterygii</taxon>
        <taxon>Teleostei</taxon>
        <taxon>Ostariophysi</taxon>
        <taxon>Cypriniformes</taxon>
        <taxon>Cyprinidae</taxon>
        <taxon>Labeoninae</taxon>
        <taxon>Labeonini</taxon>
        <taxon>Cirrhinus</taxon>
    </lineage>
</organism>
<dbReference type="PANTHER" id="PTHR47027:SF25">
    <property type="entry name" value="REVERSE TRANSCRIPTASE DOMAIN-CONTAINING PROTEIN"/>
    <property type="match status" value="1"/>
</dbReference>
<feature type="chain" id="PRO_5044829000" description="Reverse transcriptase domain-containing protein" evidence="1">
    <location>
        <begin position="20"/>
        <end position="87"/>
    </location>
</feature>
<dbReference type="Proteomes" id="UP001529510">
    <property type="component" value="Unassembled WGS sequence"/>
</dbReference>
<evidence type="ECO:0000313" key="3">
    <source>
        <dbReference type="EMBL" id="KAL0165452.1"/>
    </source>
</evidence>
<feature type="non-terminal residue" evidence="3">
    <location>
        <position position="1"/>
    </location>
</feature>
<evidence type="ECO:0000259" key="2">
    <source>
        <dbReference type="PROSITE" id="PS50878"/>
    </source>
</evidence>
<feature type="signal peptide" evidence="1">
    <location>
        <begin position="1"/>
        <end position="19"/>
    </location>
</feature>
<dbReference type="EMBL" id="JAMKFB020000019">
    <property type="protein sequence ID" value="KAL0165452.1"/>
    <property type="molecule type" value="Genomic_DNA"/>
</dbReference>
<dbReference type="Pfam" id="PF00078">
    <property type="entry name" value="RVT_1"/>
    <property type="match status" value="1"/>
</dbReference>
<protein>
    <recommendedName>
        <fullName evidence="2">Reverse transcriptase domain-containing protein</fullName>
    </recommendedName>
</protein>
<gene>
    <name evidence="3" type="ORF">M9458_037296</name>
</gene>
<dbReference type="PROSITE" id="PS50878">
    <property type="entry name" value="RT_POL"/>
    <property type="match status" value="1"/>
</dbReference>
<sequence length="87" mass="9568">QGCILSPFLFLLALDLVMCQSIDRQGSSLPWGQIQQLADLDFIDDIALLASTQPALASMTTALKRESAKIRLRISGSKTKIMPVDEY</sequence>
<comment type="caution">
    <text evidence="3">The sequence shown here is derived from an EMBL/GenBank/DDBJ whole genome shotgun (WGS) entry which is preliminary data.</text>
</comment>
<feature type="domain" description="Reverse transcriptase" evidence="2">
    <location>
        <begin position="1"/>
        <end position="87"/>
    </location>
</feature>
<evidence type="ECO:0000256" key="1">
    <source>
        <dbReference type="SAM" id="SignalP"/>
    </source>
</evidence>
<keyword evidence="1" id="KW-0732">Signal</keyword>
<name>A0ABD0NUB4_CIRMR</name>